<dbReference type="AlphaFoldDB" id="A0A6A6U1Z2"/>
<feature type="region of interest" description="Disordered" evidence="1">
    <location>
        <begin position="217"/>
        <end position="241"/>
    </location>
</feature>
<evidence type="ECO:0000313" key="3">
    <source>
        <dbReference type="Proteomes" id="UP000799302"/>
    </source>
</evidence>
<gene>
    <name evidence="2" type="ORF">BT63DRAFT_459774</name>
</gene>
<feature type="region of interest" description="Disordered" evidence="1">
    <location>
        <begin position="25"/>
        <end position="44"/>
    </location>
</feature>
<evidence type="ECO:0000256" key="1">
    <source>
        <dbReference type="SAM" id="MobiDB-lite"/>
    </source>
</evidence>
<name>A0A6A6U1Z2_9PEZI</name>
<organism evidence="2 3">
    <name type="scientific">Microthyrium microscopicum</name>
    <dbReference type="NCBI Taxonomy" id="703497"/>
    <lineage>
        <taxon>Eukaryota</taxon>
        <taxon>Fungi</taxon>
        <taxon>Dikarya</taxon>
        <taxon>Ascomycota</taxon>
        <taxon>Pezizomycotina</taxon>
        <taxon>Dothideomycetes</taxon>
        <taxon>Dothideomycetes incertae sedis</taxon>
        <taxon>Microthyriales</taxon>
        <taxon>Microthyriaceae</taxon>
        <taxon>Microthyrium</taxon>
    </lineage>
</organism>
<keyword evidence="3" id="KW-1185">Reference proteome</keyword>
<dbReference type="Proteomes" id="UP000799302">
    <property type="component" value="Unassembled WGS sequence"/>
</dbReference>
<proteinExistence type="predicted"/>
<sequence>MEGLEDSTCAVEDCATNGKIKQEMEDKPVFTGHSPPPTNETSESATKVTQFWQRFLAKYPGNDSKVYAAVENFPEACYFANWMKADSKEFCCYLHDELIWMWLHYDSCLKSVKEGEAKLPFGLFLQEDPAYRYQFRAFLPEFTYDASRTSEQLYQRATAGRLTDEDRNELDARYRAAQDDSSRCVITKISAADLASCASHHKVRAAHMALMEQAYKDRHRKPDKRYTNPAHGPDTSKRTRFEEPNSVDNLHFADGQTLDDPSEIPVEDAAEDESIHWPDEDDVRYKEEVVRYDRKSKGRNGKMKTTEIVFRKVSTTTQYHWEELMKWKLGDLLRHQARHTFGDKMKVKQFEEHLKKRPKMDKLIQELMGQGWLQVDGAPSPPAPKTKAKAQKRKY</sequence>
<feature type="compositionally biased region" description="Basic residues" evidence="1">
    <location>
        <begin position="386"/>
        <end position="395"/>
    </location>
</feature>
<dbReference type="EMBL" id="MU004241">
    <property type="protein sequence ID" value="KAF2665148.1"/>
    <property type="molecule type" value="Genomic_DNA"/>
</dbReference>
<accession>A0A6A6U1Z2</accession>
<protein>
    <submittedName>
        <fullName evidence="2">Uncharacterized protein</fullName>
    </submittedName>
</protein>
<reference evidence="2" key="1">
    <citation type="journal article" date="2020" name="Stud. Mycol.">
        <title>101 Dothideomycetes genomes: a test case for predicting lifestyles and emergence of pathogens.</title>
        <authorList>
            <person name="Haridas S."/>
            <person name="Albert R."/>
            <person name="Binder M."/>
            <person name="Bloem J."/>
            <person name="Labutti K."/>
            <person name="Salamov A."/>
            <person name="Andreopoulos B."/>
            <person name="Baker S."/>
            <person name="Barry K."/>
            <person name="Bills G."/>
            <person name="Bluhm B."/>
            <person name="Cannon C."/>
            <person name="Castanera R."/>
            <person name="Culley D."/>
            <person name="Daum C."/>
            <person name="Ezra D."/>
            <person name="Gonzalez J."/>
            <person name="Henrissat B."/>
            <person name="Kuo A."/>
            <person name="Liang C."/>
            <person name="Lipzen A."/>
            <person name="Lutzoni F."/>
            <person name="Magnuson J."/>
            <person name="Mondo S."/>
            <person name="Nolan M."/>
            <person name="Ohm R."/>
            <person name="Pangilinan J."/>
            <person name="Park H.-J."/>
            <person name="Ramirez L."/>
            <person name="Alfaro M."/>
            <person name="Sun H."/>
            <person name="Tritt A."/>
            <person name="Yoshinaga Y."/>
            <person name="Zwiers L.-H."/>
            <person name="Turgeon B."/>
            <person name="Goodwin S."/>
            <person name="Spatafora J."/>
            <person name="Crous P."/>
            <person name="Grigoriev I."/>
        </authorList>
    </citation>
    <scope>NUCLEOTIDE SEQUENCE</scope>
    <source>
        <strain evidence="2">CBS 115976</strain>
    </source>
</reference>
<feature type="region of interest" description="Disordered" evidence="1">
    <location>
        <begin position="373"/>
        <end position="395"/>
    </location>
</feature>
<evidence type="ECO:0000313" key="2">
    <source>
        <dbReference type="EMBL" id="KAF2665148.1"/>
    </source>
</evidence>